<accession>A0ABY4MYA2</accession>
<protein>
    <recommendedName>
        <fullName evidence="3">Integral membrane protein</fullName>
    </recommendedName>
</protein>
<feature type="transmembrane region" description="Helical" evidence="1">
    <location>
        <begin position="29"/>
        <end position="48"/>
    </location>
</feature>
<sequence length="234" mass="24700">MSLLRLENVPAPGVDSRSRAATRRRRMRLALVAASFSTFVALASHLIAGGELPGLAGILVPLALAYVFSLWLTPIRSSWLRLGLSVGLSQFVFHAIFTIGAPAGVGGGTLAHHHASNAEMASAIAAHTQSASVSVHLGHDTPLMWAMHGVAALATTLVLFFGEAILRRLRLVATTAREFFAFLLVLVRAVTPRPSAAPAPLALPWVPRLAARVAATAPRRGPPSRVFLAHSILA</sequence>
<gene>
    <name evidence="2" type="ORF">M3M28_02570</name>
</gene>
<keyword evidence="1" id="KW-0812">Transmembrane</keyword>
<reference evidence="2" key="1">
    <citation type="submission" date="2022-05" db="EMBL/GenBank/DDBJ databases">
        <title>Complete genome sequence of toluene-degrading Gulosibacter sediminis strain ACHW.36C.</title>
        <authorList>
            <person name="Wai A.C."/>
            <person name="Lai G.K."/>
            <person name="Griffin S.D."/>
            <person name="Leung F.C."/>
        </authorList>
    </citation>
    <scope>NUCLEOTIDE SEQUENCE [LARGE SCALE GENOMIC DNA]</scope>
    <source>
        <strain evidence="2">ACHW.36C</strain>
    </source>
</reference>
<evidence type="ECO:0000313" key="2">
    <source>
        <dbReference type="EMBL" id="UQN15369.1"/>
    </source>
</evidence>
<keyword evidence="1" id="KW-1133">Transmembrane helix</keyword>
<feature type="transmembrane region" description="Helical" evidence="1">
    <location>
        <begin position="54"/>
        <end position="72"/>
    </location>
</feature>
<feature type="transmembrane region" description="Helical" evidence="1">
    <location>
        <begin position="79"/>
        <end position="101"/>
    </location>
</feature>
<feature type="transmembrane region" description="Helical" evidence="1">
    <location>
        <begin position="143"/>
        <end position="161"/>
    </location>
</feature>
<evidence type="ECO:0008006" key="3">
    <source>
        <dbReference type="Google" id="ProtNLM"/>
    </source>
</evidence>
<dbReference type="EMBL" id="CP097160">
    <property type="protein sequence ID" value="UQN15369.1"/>
    <property type="molecule type" value="Genomic_DNA"/>
</dbReference>
<organism evidence="2">
    <name type="scientific">Gulosibacter sediminis</name>
    <dbReference type="NCBI Taxonomy" id="1729695"/>
    <lineage>
        <taxon>Bacteria</taxon>
        <taxon>Bacillati</taxon>
        <taxon>Actinomycetota</taxon>
        <taxon>Actinomycetes</taxon>
        <taxon>Micrococcales</taxon>
        <taxon>Microbacteriaceae</taxon>
        <taxon>Gulosibacter</taxon>
    </lineage>
</organism>
<evidence type="ECO:0000256" key="1">
    <source>
        <dbReference type="SAM" id="Phobius"/>
    </source>
</evidence>
<proteinExistence type="predicted"/>
<name>A0ABY4MYA2_9MICO</name>
<keyword evidence="1" id="KW-0472">Membrane</keyword>